<reference evidence="2" key="1">
    <citation type="journal article" date="2019" name="Int. J. Syst. Evol. Microbiol.">
        <title>The Global Catalogue of Microorganisms (GCM) 10K type strain sequencing project: providing services to taxonomists for standard genome sequencing and annotation.</title>
        <authorList>
            <consortium name="The Broad Institute Genomics Platform"/>
            <consortium name="The Broad Institute Genome Sequencing Center for Infectious Disease"/>
            <person name="Wu L."/>
            <person name="Ma J."/>
        </authorList>
    </citation>
    <scope>NUCLEOTIDE SEQUENCE [LARGE SCALE GENOMIC DNA]</scope>
    <source>
        <strain evidence="2">CCUG 36916</strain>
    </source>
</reference>
<gene>
    <name evidence="1" type="ORF">ACFQDP_21650</name>
</gene>
<accession>A0ABW1WWH9</accession>
<dbReference type="Proteomes" id="UP001596237">
    <property type="component" value="Unassembled WGS sequence"/>
</dbReference>
<evidence type="ECO:0000313" key="2">
    <source>
        <dbReference type="Proteomes" id="UP001596237"/>
    </source>
</evidence>
<name>A0ABW1WWH9_9HYPH</name>
<evidence type="ECO:0000313" key="1">
    <source>
        <dbReference type="EMBL" id="MFC6391916.1"/>
    </source>
</evidence>
<organism evidence="1 2">
    <name type="scientific">Methylorubrum zatmanii</name>
    <dbReference type="NCBI Taxonomy" id="29429"/>
    <lineage>
        <taxon>Bacteria</taxon>
        <taxon>Pseudomonadati</taxon>
        <taxon>Pseudomonadota</taxon>
        <taxon>Alphaproteobacteria</taxon>
        <taxon>Hyphomicrobiales</taxon>
        <taxon>Methylobacteriaceae</taxon>
        <taxon>Methylorubrum</taxon>
    </lineage>
</organism>
<protein>
    <submittedName>
        <fullName evidence="1">Uncharacterized protein</fullName>
    </submittedName>
</protein>
<keyword evidence="2" id="KW-1185">Reference proteome</keyword>
<dbReference type="EMBL" id="JBHSTT010000086">
    <property type="protein sequence ID" value="MFC6391916.1"/>
    <property type="molecule type" value="Genomic_DNA"/>
</dbReference>
<proteinExistence type="predicted"/>
<sequence length="93" mass="9884">MIVICGIKYFKIAHHPLGIFGAQLALGRMAAEFEATGYASSNEAAAEALRRIRAEAKQGTAGLDASLRIALKPEVLQESQDRPSRYAAAAAIV</sequence>
<dbReference type="RefSeq" id="WP_192284780.1">
    <property type="nucleotide sequence ID" value="NZ_JBHSTT010000086.1"/>
</dbReference>
<comment type="caution">
    <text evidence="1">The sequence shown here is derived from an EMBL/GenBank/DDBJ whole genome shotgun (WGS) entry which is preliminary data.</text>
</comment>